<comment type="caution">
    <text evidence="2">The sequence shown here is derived from an EMBL/GenBank/DDBJ whole genome shotgun (WGS) entry which is preliminary data.</text>
</comment>
<evidence type="ECO:0000313" key="3">
    <source>
        <dbReference type="Proteomes" id="UP000324222"/>
    </source>
</evidence>
<organism evidence="2 3">
    <name type="scientific">Portunus trituberculatus</name>
    <name type="common">Swimming crab</name>
    <name type="synonym">Neptunus trituberculatus</name>
    <dbReference type="NCBI Taxonomy" id="210409"/>
    <lineage>
        <taxon>Eukaryota</taxon>
        <taxon>Metazoa</taxon>
        <taxon>Ecdysozoa</taxon>
        <taxon>Arthropoda</taxon>
        <taxon>Crustacea</taxon>
        <taxon>Multicrustacea</taxon>
        <taxon>Malacostraca</taxon>
        <taxon>Eumalacostraca</taxon>
        <taxon>Eucarida</taxon>
        <taxon>Decapoda</taxon>
        <taxon>Pleocyemata</taxon>
        <taxon>Brachyura</taxon>
        <taxon>Eubrachyura</taxon>
        <taxon>Portunoidea</taxon>
        <taxon>Portunidae</taxon>
        <taxon>Portuninae</taxon>
        <taxon>Portunus</taxon>
    </lineage>
</organism>
<feature type="region of interest" description="Disordered" evidence="1">
    <location>
        <begin position="1"/>
        <end position="22"/>
    </location>
</feature>
<dbReference type="AlphaFoldDB" id="A0A5B7HUF5"/>
<accession>A0A5B7HUF5</accession>
<evidence type="ECO:0000256" key="1">
    <source>
        <dbReference type="SAM" id="MobiDB-lite"/>
    </source>
</evidence>
<reference evidence="2 3" key="1">
    <citation type="submission" date="2019-05" db="EMBL/GenBank/DDBJ databases">
        <title>Another draft genome of Portunus trituberculatus and its Hox gene families provides insights of decapod evolution.</title>
        <authorList>
            <person name="Jeong J.-H."/>
            <person name="Song I."/>
            <person name="Kim S."/>
            <person name="Choi T."/>
            <person name="Kim D."/>
            <person name="Ryu S."/>
            <person name="Kim W."/>
        </authorList>
    </citation>
    <scope>NUCLEOTIDE SEQUENCE [LARGE SCALE GENOMIC DNA]</scope>
    <source>
        <tissue evidence="2">Muscle</tissue>
    </source>
</reference>
<sequence length="57" mass="6339">MRLQSALLQASSSPQALPPPSGRYRSPYHLVMCECSTSEAVARPCIMHKASFLDWEC</sequence>
<proteinExistence type="predicted"/>
<feature type="compositionally biased region" description="Low complexity" evidence="1">
    <location>
        <begin position="1"/>
        <end position="15"/>
    </location>
</feature>
<dbReference type="EMBL" id="VSRR010034595">
    <property type="protein sequence ID" value="MPC72358.1"/>
    <property type="molecule type" value="Genomic_DNA"/>
</dbReference>
<protein>
    <submittedName>
        <fullName evidence="2">Uncharacterized protein</fullName>
    </submittedName>
</protein>
<dbReference type="Proteomes" id="UP000324222">
    <property type="component" value="Unassembled WGS sequence"/>
</dbReference>
<gene>
    <name evidence="2" type="ORF">E2C01_066661</name>
</gene>
<name>A0A5B7HUF5_PORTR</name>
<evidence type="ECO:0000313" key="2">
    <source>
        <dbReference type="EMBL" id="MPC72358.1"/>
    </source>
</evidence>
<keyword evidence="3" id="KW-1185">Reference proteome</keyword>